<dbReference type="STRING" id="297318.BK138_18200"/>
<dbReference type="GO" id="GO:0071949">
    <property type="term" value="F:FAD binding"/>
    <property type="evidence" value="ECO:0007669"/>
    <property type="project" value="InterPro"/>
</dbReference>
<dbReference type="AlphaFoldDB" id="A0A1R1EPM1"/>
<evidence type="ECO:0000259" key="4">
    <source>
        <dbReference type="PROSITE" id="PS51387"/>
    </source>
</evidence>
<dbReference type="PROSITE" id="PS51387">
    <property type="entry name" value="FAD_PCMH"/>
    <property type="match status" value="1"/>
</dbReference>
<dbReference type="SUPFAM" id="SSF56176">
    <property type="entry name" value="FAD-binding/transporter-associated domain-like"/>
    <property type="match status" value="1"/>
</dbReference>
<dbReference type="InterPro" id="IPR036683">
    <property type="entry name" value="CO_DH_flav_C_dom_sf"/>
</dbReference>
<evidence type="ECO:0000256" key="1">
    <source>
        <dbReference type="ARBA" id="ARBA00022630"/>
    </source>
</evidence>
<dbReference type="Gene3D" id="3.30.390.50">
    <property type="entry name" value="CO dehydrogenase flavoprotein, C-terminal domain"/>
    <property type="match status" value="1"/>
</dbReference>
<organism evidence="5 6">
    <name type="scientific">Paenibacillus rhizosphaerae</name>
    <dbReference type="NCBI Taxonomy" id="297318"/>
    <lineage>
        <taxon>Bacteria</taxon>
        <taxon>Bacillati</taxon>
        <taxon>Bacillota</taxon>
        <taxon>Bacilli</taxon>
        <taxon>Bacillales</taxon>
        <taxon>Paenibacillaceae</taxon>
        <taxon>Paenibacillus</taxon>
    </lineage>
</organism>
<proteinExistence type="predicted"/>
<dbReference type="Pfam" id="PF03450">
    <property type="entry name" value="CO_deh_flav_C"/>
    <property type="match status" value="1"/>
</dbReference>
<dbReference type="Proteomes" id="UP000187172">
    <property type="component" value="Unassembled WGS sequence"/>
</dbReference>
<protein>
    <recommendedName>
        <fullName evidence="4">FAD-binding PCMH-type domain-containing protein</fullName>
    </recommendedName>
</protein>
<dbReference type="SMART" id="SM01092">
    <property type="entry name" value="CO_deh_flav_C"/>
    <property type="match status" value="1"/>
</dbReference>
<evidence type="ECO:0000313" key="5">
    <source>
        <dbReference type="EMBL" id="OMF53751.1"/>
    </source>
</evidence>
<evidence type="ECO:0000313" key="6">
    <source>
        <dbReference type="Proteomes" id="UP000187172"/>
    </source>
</evidence>
<dbReference type="PANTHER" id="PTHR42659:SF2">
    <property type="entry name" value="XANTHINE DEHYDROGENASE SUBUNIT C-RELATED"/>
    <property type="match status" value="1"/>
</dbReference>
<feature type="domain" description="FAD-binding PCMH-type" evidence="4">
    <location>
        <begin position="7"/>
        <end position="183"/>
    </location>
</feature>
<reference evidence="5 6" key="1">
    <citation type="submission" date="2016-11" db="EMBL/GenBank/DDBJ databases">
        <title>Paenibacillus species isolates.</title>
        <authorList>
            <person name="Beno S.M."/>
        </authorList>
    </citation>
    <scope>NUCLEOTIDE SEQUENCE [LARGE SCALE GENOMIC DNA]</scope>
    <source>
        <strain evidence="5 6">FSL R5-0378</strain>
    </source>
</reference>
<keyword evidence="1" id="KW-0285">Flavoprotein</keyword>
<evidence type="ECO:0000256" key="2">
    <source>
        <dbReference type="ARBA" id="ARBA00022827"/>
    </source>
</evidence>
<evidence type="ECO:0000256" key="3">
    <source>
        <dbReference type="ARBA" id="ARBA00023002"/>
    </source>
</evidence>
<dbReference type="Gene3D" id="3.30.465.10">
    <property type="match status" value="1"/>
</dbReference>
<gene>
    <name evidence="5" type="ORF">BK138_18200</name>
</gene>
<dbReference type="Pfam" id="PF00941">
    <property type="entry name" value="FAD_binding_5"/>
    <property type="match status" value="1"/>
</dbReference>
<keyword evidence="3" id="KW-0560">Oxidoreductase</keyword>
<keyword evidence="2" id="KW-0274">FAD</keyword>
<dbReference type="RefSeq" id="WP_076171474.1">
    <property type="nucleotide sequence ID" value="NZ_MRTP01000004.1"/>
</dbReference>
<accession>A0A1R1EPM1</accession>
<comment type="caution">
    <text evidence="5">The sequence shown here is derived from an EMBL/GenBank/DDBJ whole genome shotgun (WGS) entry which is preliminary data.</text>
</comment>
<dbReference type="InterPro" id="IPR016169">
    <property type="entry name" value="FAD-bd_PCMH_sub2"/>
</dbReference>
<dbReference type="GO" id="GO:0016491">
    <property type="term" value="F:oxidoreductase activity"/>
    <property type="evidence" value="ECO:0007669"/>
    <property type="project" value="UniProtKB-KW"/>
</dbReference>
<name>A0A1R1EPM1_9BACL</name>
<dbReference type="InterPro" id="IPR002346">
    <property type="entry name" value="Mopterin_DH_FAD-bd"/>
</dbReference>
<dbReference type="InterPro" id="IPR036318">
    <property type="entry name" value="FAD-bd_PCMH-like_sf"/>
</dbReference>
<keyword evidence="6" id="KW-1185">Reference proteome</keyword>
<dbReference type="InterPro" id="IPR051312">
    <property type="entry name" value="Diverse_Substr_Oxidored"/>
</dbReference>
<dbReference type="InterPro" id="IPR005107">
    <property type="entry name" value="CO_DH_flav_C"/>
</dbReference>
<dbReference type="SUPFAM" id="SSF55447">
    <property type="entry name" value="CO dehydrogenase flavoprotein C-terminal domain-like"/>
    <property type="match status" value="1"/>
</dbReference>
<dbReference type="InterPro" id="IPR016166">
    <property type="entry name" value="FAD-bd_PCMH"/>
</dbReference>
<dbReference type="EMBL" id="MRTP01000004">
    <property type="protein sequence ID" value="OMF53751.1"/>
    <property type="molecule type" value="Genomic_DNA"/>
</dbReference>
<dbReference type="PANTHER" id="PTHR42659">
    <property type="entry name" value="XANTHINE DEHYDROGENASE SUBUNIT C-RELATED"/>
    <property type="match status" value="1"/>
</dbReference>
<sequence length="320" mass="34448">MDATFNPVMSAPTVWHPADAREAYLLKRRFGQQADYVAGGTLLRTEWEAGTRSVSPHWIDLQRVIGLREVFMQAGGLCIGSQVTLGTCRRHPSLANLYPLVGEAIRSTAASSVRNVATLGGNVCSGVGDVLPALLLYDAELEWQDEHGPVAPLPLTEWLELRAADAVDPDRILLTIKLPARADVTGIQQASGVDNSLPSLPRIAVYHKVGRREAFSPSLVTTAVSAEIDAAGCFQQVKIATGGGKAKPARLGALEAWLEGSNADQCRLPDVYERVMEEYRPAGDIFAGESYRRKTAASLITAALWQLLQQTASEGGETLC</sequence>